<comment type="caution">
    <text evidence="2">The sequence shown here is derived from an EMBL/GenBank/DDBJ whole genome shotgun (WGS) entry which is preliminary data.</text>
</comment>
<dbReference type="Proteomes" id="UP001642409">
    <property type="component" value="Unassembled WGS sequence"/>
</dbReference>
<organism evidence="2">
    <name type="scientific">Hexamita inflata</name>
    <dbReference type="NCBI Taxonomy" id="28002"/>
    <lineage>
        <taxon>Eukaryota</taxon>
        <taxon>Metamonada</taxon>
        <taxon>Diplomonadida</taxon>
        <taxon>Hexamitidae</taxon>
        <taxon>Hexamitinae</taxon>
        <taxon>Hexamita</taxon>
    </lineage>
</organism>
<feature type="coiled-coil region" evidence="1">
    <location>
        <begin position="218"/>
        <end position="245"/>
    </location>
</feature>
<gene>
    <name evidence="2" type="ORF">HINF_LOCUS38424</name>
    <name evidence="3" type="ORF">HINF_LOCUS51101</name>
</gene>
<keyword evidence="1" id="KW-0175">Coiled coil</keyword>
<evidence type="ECO:0000256" key="1">
    <source>
        <dbReference type="SAM" id="Coils"/>
    </source>
</evidence>
<protein>
    <submittedName>
        <fullName evidence="2">Uncharacterized protein</fullName>
    </submittedName>
</protein>
<dbReference type="EMBL" id="CAXDID020000248">
    <property type="protein sequence ID" value="CAL6063914.1"/>
    <property type="molecule type" value="Genomic_DNA"/>
</dbReference>
<dbReference type="Gene3D" id="2.160.20.110">
    <property type="match status" value="1"/>
</dbReference>
<dbReference type="AlphaFoldDB" id="A0AA86QD10"/>
<dbReference type="EMBL" id="CATOUU010000818">
    <property type="protein sequence ID" value="CAI9950779.1"/>
    <property type="molecule type" value="Genomic_DNA"/>
</dbReference>
<sequence>MTSQIIKDSNINISLQFSVLIGALICTVCDIDIQKCNLVFIASGQQVSGLILEPKESVSVQQSFIQYRISSNNSSGLVNVIKQSSIFIVNQCKLTGSNLIQSKNNGYIASNIFVIIQLNVSEFIICIDQTQRFGFESVQINIVGSESVQCDICDDQIVIYGLCGETIKFSENVNGMFQCVYPFEYINNQCSCASGYLLNLTQCINIVEVLNNMSNLVNSSTNIQIQILENKVENIENKLIISDLNMLSNITELESRILSNYFKYDNNLMMNTTTLDDRIYRNISSIKNDLLIAELAADSNLLFNTTVLDWRIFNNVSDLKNTIQNLTLHLNNVSDILLQQTQLIEQQQNTIKNLTQNINCTSNYGYSMINGSCVQVTCAISGQQSINGICQCTNINSIIQAGFCVCPENSNVIGTACVCSIKGQKMKNGQCECATTGSFVDNNVCTCGVNGLNVSNVCSCPSGANLINGICTCSNVNAYISGNECVCPTYSSLVGNTCTCPINSQIVNNQCVCNQINGQIMKNEMCECQTLGAFVSNGACTCGQDSLNVSNTCQCPVNSSLVNKICTCDIIIGQQMVSGQCQCPSGFIIINNACQQLNYVINNSNFECTQELFIQNFDIFNITNQLNSPSNFSSGYVFSTSNVIINAFIDVADNIYSSTVQPLFQSQSTFYNLKIQFGTQLLNGGSFVLSSSIQVSINNMNIISKPGSQLTDNVAKQVNILMYSSTSTNITNLLVDLSFSPSNGNITLISNIDGFCYISGYKVLGTYTSTQTIAMICINLNTATAYVNLVSFQPSAYNVGNSSSYLFGNIIVSCKIKLSNLAFIIGSSSNAQYLDSISSTEIYFYMFGGIVAYISSDSIVNINNVILDSRQKFNTSYVSSTGFLIGNVVSSSSSINMTNLCFQQHMISNTTQFMHFGIIGVSSANTSIQNATVTTYIQGANFTGYGVVGYLKYDYLYAKVINLRVSVSLCCGSRHVGSVFGATSAISCSIQNTTVIGGNISSDYIGGFIGHIYQKVAIENSTISKTNISGANRVGGFVGHINGQISMLNLINSIIFSVHLSGSSYVGIIAGLNDGGVCLISGSSSSSNFINSLPTSNCAVISNYTVGC</sequence>
<reference evidence="2" key="1">
    <citation type="submission" date="2023-06" db="EMBL/GenBank/DDBJ databases">
        <authorList>
            <person name="Kurt Z."/>
        </authorList>
    </citation>
    <scope>NUCLEOTIDE SEQUENCE</scope>
</reference>
<evidence type="ECO:0000313" key="2">
    <source>
        <dbReference type="EMBL" id="CAI9950779.1"/>
    </source>
</evidence>
<evidence type="ECO:0000313" key="3">
    <source>
        <dbReference type="EMBL" id="CAL6063914.1"/>
    </source>
</evidence>
<proteinExistence type="predicted"/>
<name>A0AA86QD10_9EUKA</name>
<evidence type="ECO:0000313" key="4">
    <source>
        <dbReference type="Proteomes" id="UP001642409"/>
    </source>
</evidence>
<accession>A0AA86QD10</accession>
<keyword evidence="4" id="KW-1185">Reference proteome</keyword>
<reference evidence="3 4" key="2">
    <citation type="submission" date="2024-07" db="EMBL/GenBank/DDBJ databases">
        <authorList>
            <person name="Akdeniz Z."/>
        </authorList>
    </citation>
    <scope>NUCLEOTIDE SEQUENCE [LARGE SCALE GENOMIC DNA]</scope>
</reference>